<name>A0A564Z6Y2_HYMDI</name>
<feature type="compositionally biased region" description="Basic residues" evidence="2">
    <location>
        <begin position="1"/>
        <end position="12"/>
    </location>
</feature>
<dbReference type="FunFam" id="3.40.50.10190:FF:000018">
    <property type="entry name" value="DNA topoisomerase 2-binding protein 1"/>
    <property type="match status" value="1"/>
</dbReference>
<organism evidence="4 5">
    <name type="scientific">Hymenolepis diminuta</name>
    <name type="common">Rat tapeworm</name>
    <dbReference type="NCBI Taxonomy" id="6216"/>
    <lineage>
        <taxon>Eukaryota</taxon>
        <taxon>Metazoa</taxon>
        <taxon>Spiralia</taxon>
        <taxon>Lophotrochozoa</taxon>
        <taxon>Platyhelminthes</taxon>
        <taxon>Cestoda</taxon>
        <taxon>Eucestoda</taxon>
        <taxon>Cyclophyllidea</taxon>
        <taxon>Hymenolepididae</taxon>
        <taxon>Hymenolepis</taxon>
    </lineage>
</organism>
<dbReference type="EMBL" id="CABIJS010000689">
    <property type="protein sequence ID" value="VUZ55210.1"/>
    <property type="molecule type" value="Genomic_DNA"/>
</dbReference>
<feature type="compositionally biased region" description="Polar residues" evidence="2">
    <location>
        <begin position="1066"/>
        <end position="1081"/>
    </location>
</feature>
<dbReference type="CDD" id="cd17731">
    <property type="entry name" value="BRCT_TopBP1_rpt2_like"/>
    <property type="match status" value="1"/>
</dbReference>
<accession>A0A564Z6Y2</accession>
<feature type="compositionally biased region" description="Basic and acidic residues" evidence="2">
    <location>
        <begin position="1051"/>
        <end position="1063"/>
    </location>
</feature>
<evidence type="ECO:0000256" key="2">
    <source>
        <dbReference type="SAM" id="MobiDB-lite"/>
    </source>
</evidence>
<feature type="domain" description="BRCT" evidence="3">
    <location>
        <begin position="577"/>
        <end position="653"/>
    </location>
</feature>
<dbReference type="GO" id="GO:0007095">
    <property type="term" value="P:mitotic G2 DNA damage checkpoint signaling"/>
    <property type="evidence" value="ECO:0007669"/>
    <property type="project" value="TreeGrafter"/>
</dbReference>
<dbReference type="InterPro" id="IPR001357">
    <property type="entry name" value="BRCT_dom"/>
</dbReference>
<dbReference type="AlphaFoldDB" id="A0A564Z6Y2"/>
<feature type="domain" description="BRCT" evidence="3">
    <location>
        <begin position="834"/>
        <end position="919"/>
    </location>
</feature>
<dbReference type="PROSITE" id="PS50172">
    <property type="entry name" value="BRCT"/>
    <property type="match status" value="7"/>
</dbReference>
<dbReference type="Pfam" id="PF00533">
    <property type="entry name" value="BRCT"/>
    <property type="match status" value="2"/>
</dbReference>
<gene>
    <name evidence="4" type="ORF">WMSIL1_LOCUS13126</name>
</gene>
<feature type="domain" description="BRCT" evidence="3">
    <location>
        <begin position="237"/>
        <end position="326"/>
    </location>
</feature>
<proteinExistence type="predicted"/>
<dbReference type="SUPFAM" id="SSF52113">
    <property type="entry name" value="BRCT domain"/>
    <property type="match status" value="6"/>
</dbReference>
<reference evidence="4 5" key="1">
    <citation type="submission" date="2019-07" db="EMBL/GenBank/DDBJ databases">
        <authorList>
            <person name="Jastrzebski P J."/>
            <person name="Paukszto L."/>
            <person name="Jastrzebski P J."/>
        </authorList>
    </citation>
    <scope>NUCLEOTIDE SEQUENCE [LARGE SCALE GENOMIC DNA]</scope>
    <source>
        <strain evidence="4 5">WMS-il1</strain>
    </source>
</reference>
<feature type="domain" description="BRCT" evidence="3">
    <location>
        <begin position="672"/>
        <end position="769"/>
    </location>
</feature>
<dbReference type="PANTHER" id="PTHR13561">
    <property type="entry name" value="DNA REPLICATION REGULATOR DPB11-RELATED"/>
    <property type="match status" value="1"/>
</dbReference>
<dbReference type="InterPro" id="IPR036420">
    <property type="entry name" value="BRCT_dom_sf"/>
</dbReference>
<keyword evidence="1" id="KW-0677">Repeat</keyword>
<dbReference type="FunFam" id="3.40.50.10190:FF:000010">
    <property type="entry name" value="DNA topoisomerase II binding protein 1"/>
    <property type="match status" value="1"/>
</dbReference>
<dbReference type="Pfam" id="PF12738">
    <property type="entry name" value="PTCB-BRCT"/>
    <property type="match status" value="3"/>
</dbReference>
<feature type="region of interest" description="Disordered" evidence="2">
    <location>
        <begin position="1"/>
        <end position="21"/>
    </location>
</feature>
<dbReference type="CDD" id="cd17738">
    <property type="entry name" value="BRCT_TopBP1_rpt7"/>
    <property type="match status" value="1"/>
</dbReference>
<dbReference type="GO" id="GO:0033314">
    <property type="term" value="P:mitotic DNA replication checkpoint signaling"/>
    <property type="evidence" value="ECO:0007669"/>
    <property type="project" value="TreeGrafter"/>
</dbReference>
<dbReference type="Proteomes" id="UP000321570">
    <property type="component" value="Unassembled WGS sequence"/>
</dbReference>
<protein>
    <recommendedName>
        <fullName evidence="3">BRCT domain-containing protein</fullName>
    </recommendedName>
</protein>
<evidence type="ECO:0000313" key="4">
    <source>
        <dbReference type="EMBL" id="VUZ55210.1"/>
    </source>
</evidence>
<dbReference type="InterPro" id="IPR059215">
    <property type="entry name" value="BRCT2_TopBP1-like"/>
</dbReference>
<keyword evidence="5" id="KW-1185">Reference proteome</keyword>
<feature type="domain" description="BRCT" evidence="3">
    <location>
        <begin position="130"/>
        <end position="230"/>
    </location>
</feature>
<evidence type="ECO:0000313" key="5">
    <source>
        <dbReference type="Proteomes" id="UP000321570"/>
    </source>
</evidence>
<dbReference type="GO" id="GO:0006270">
    <property type="term" value="P:DNA replication initiation"/>
    <property type="evidence" value="ECO:0007669"/>
    <property type="project" value="TreeGrafter"/>
</dbReference>
<feature type="domain" description="BRCT" evidence="3">
    <location>
        <begin position="1072"/>
        <end position="1163"/>
    </location>
</feature>
<sequence length="1264" mass="139961">MESEMRRHRRIDHYKPKDDRPTGRVLCPVCECDKNYVKKGWIRNHMKTYHQIIPTLREMERNNAAFDAVSSYENLEPVWIAGTDAIDKFKNSSPRSCCFVFGKFTGPSYEHFKALGSAVFGPQALLDYLREEKPLPNISFPLFSTALRNANVTVTSVAGQLREYLFSSIEMLHGVASRNLTDDVNVIISPKVGSKKYIVGAKRGISIVTPEWIDEAWKLSEALDPIDMLSSNFLEKFKLPMFNQLVVCVSGLTLDERKEVAKIVSANGGLYSGEMKIGFTTHLIVKKAEGVKYNFAKKWKIQIVNDRWLTDSVNAGYALECADYEVQDNPNQIEDHKHSTPTSSMLQDPSFLRDVSAITDSKTCDETRFSCLKDVTNTNHSRFLSEQPYLRGCVILLYGCDSAESSSLSALIKAAGGIPCVDASDKVTASFTHVVLGPLCKKIPSSDLEQDVHYVTSDWLEKCLECRKRLPEEDFKPDFLNKTEVPKQNQTDRVNSEARVDEEDIRLINEYFKGGNVADLDDFLTLDNGNNGKSEEQIVQEEKIQQQQGEAEEEKDETKLPVLHTQESETPDEIAISREGLFSHLMFKPDITFSITANPALCSAITDEGGTVINDSSVEADYIICPYVLRQTVTPSMVTPYWIHSCLAAKTLLISELDTEIGFRPVHILSSVPSLPLEDCAISLSGFVSNDRLFLSDLAKGLGATVQECFLRKAIPSRNLLASTHLVAARPDGRKWPAAQSWGIPSVSCSWLFACAVAGKRVSEFDHPVKENDPMAPKDWTKVISLQEPMAFQTPHQTPKTTANRQSVDNRMLKTPAWVKANQAQTPIGGCFEGIHVSPPMSEKACTHMIACPSSCYFPPPSPMFQGRGELKSAAQQQPILAEDVRAALDAHHMHVVLPEWLEQSQRLGKRLPESEYLAFPKLSSSTVLSNPSPSTSGAPAVPVTVTQESLQQQSSAGGDESSEDESSPSSPRSRRRRSASQSDEDEEALAAAQFASSGSNLALPPAKNDFITPGQSIQVRWQYEDSPKVVHVLPSPHEDKGNSPFNEFNKSGEKQASSEKRTPRPSMNQPSTSNANRSRVFSISGVTQDEKVRYQAIITELGADLDAGMTVGESTTHLIINAPSRCEKYLMCLAGGRWILHKSYLDACAAANTWLPEEAYEWGGPGTEPLLIQLSPAPNSAKSGTPGALSCVQLRELAKAARHWRRAGGKAFEGWKVVFGPGCDRESSFRRIIEYGGGKVSYQLCTILFYHHIFHFVILALSR</sequence>
<feature type="region of interest" description="Disordered" evidence="2">
    <location>
        <begin position="1032"/>
        <end position="1081"/>
    </location>
</feature>
<dbReference type="PANTHER" id="PTHR13561:SF20">
    <property type="entry name" value="DNA TOPOISOMERASE 2-BINDING PROTEIN 1"/>
    <property type="match status" value="1"/>
</dbReference>
<dbReference type="Gene3D" id="3.40.50.10190">
    <property type="entry name" value="BRCT domain"/>
    <property type="match status" value="8"/>
</dbReference>
<dbReference type="InterPro" id="IPR013087">
    <property type="entry name" value="Znf_C2H2_type"/>
</dbReference>
<feature type="region of interest" description="Disordered" evidence="2">
    <location>
        <begin position="947"/>
        <end position="991"/>
    </location>
</feature>
<dbReference type="PROSITE" id="PS00028">
    <property type="entry name" value="ZINC_FINGER_C2H2_1"/>
    <property type="match status" value="1"/>
</dbReference>
<evidence type="ECO:0000256" key="1">
    <source>
        <dbReference type="ARBA" id="ARBA00022737"/>
    </source>
</evidence>
<feature type="domain" description="BRCT" evidence="3">
    <location>
        <begin position="385"/>
        <end position="477"/>
    </location>
</feature>
<dbReference type="SMART" id="SM00292">
    <property type="entry name" value="BRCT"/>
    <property type="match status" value="6"/>
</dbReference>
<evidence type="ECO:0000259" key="3">
    <source>
        <dbReference type="PROSITE" id="PS50172"/>
    </source>
</evidence>